<protein>
    <submittedName>
        <fullName evidence="1">Uncharacterized protein</fullName>
    </submittedName>
</protein>
<organism evidence="1 2">
    <name type="scientific">Arctium lappa</name>
    <name type="common">Greater burdock</name>
    <name type="synonym">Lappa major</name>
    <dbReference type="NCBI Taxonomy" id="4217"/>
    <lineage>
        <taxon>Eukaryota</taxon>
        <taxon>Viridiplantae</taxon>
        <taxon>Streptophyta</taxon>
        <taxon>Embryophyta</taxon>
        <taxon>Tracheophyta</taxon>
        <taxon>Spermatophyta</taxon>
        <taxon>Magnoliopsida</taxon>
        <taxon>eudicotyledons</taxon>
        <taxon>Gunneridae</taxon>
        <taxon>Pentapetalae</taxon>
        <taxon>asterids</taxon>
        <taxon>campanulids</taxon>
        <taxon>Asterales</taxon>
        <taxon>Asteraceae</taxon>
        <taxon>Carduoideae</taxon>
        <taxon>Cardueae</taxon>
        <taxon>Arctiinae</taxon>
        <taxon>Arctium</taxon>
    </lineage>
</organism>
<accession>A0ACB9BCB3</accession>
<comment type="caution">
    <text evidence="1">The sequence shown here is derived from an EMBL/GenBank/DDBJ whole genome shotgun (WGS) entry which is preliminary data.</text>
</comment>
<sequence length="109" mass="12904">MIVTVSHAYFLFCIGSAIRDSKRWKKLQVRLEMISFELEKAYVWDDPVHAGRISREQEQAIQIRLCNQSLIFFDPEFVKGYPNFVVVRTKQKIICWCSKSKQKVVTYLK</sequence>
<reference evidence="2" key="1">
    <citation type="journal article" date="2022" name="Mol. Ecol. Resour.">
        <title>The genomes of chicory, endive, great burdock and yacon provide insights into Asteraceae palaeo-polyploidization history and plant inulin production.</title>
        <authorList>
            <person name="Fan W."/>
            <person name="Wang S."/>
            <person name="Wang H."/>
            <person name="Wang A."/>
            <person name="Jiang F."/>
            <person name="Liu H."/>
            <person name="Zhao H."/>
            <person name="Xu D."/>
            <person name="Zhang Y."/>
        </authorList>
    </citation>
    <scope>NUCLEOTIDE SEQUENCE [LARGE SCALE GENOMIC DNA]</scope>
    <source>
        <strain evidence="2">cv. Niubang</strain>
    </source>
</reference>
<dbReference type="Proteomes" id="UP001055879">
    <property type="component" value="Linkage Group LG06"/>
</dbReference>
<proteinExistence type="predicted"/>
<gene>
    <name evidence="1" type="ORF">L6452_20760</name>
</gene>
<reference evidence="1 2" key="2">
    <citation type="journal article" date="2022" name="Mol. Ecol. Resour.">
        <title>The genomes of chicory, endive, great burdock and yacon provide insights into Asteraceae paleo-polyploidization history and plant inulin production.</title>
        <authorList>
            <person name="Fan W."/>
            <person name="Wang S."/>
            <person name="Wang H."/>
            <person name="Wang A."/>
            <person name="Jiang F."/>
            <person name="Liu H."/>
            <person name="Zhao H."/>
            <person name="Xu D."/>
            <person name="Zhang Y."/>
        </authorList>
    </citation>
    <scope>NUCLEOTIDE SEQUENCE [LARGE SCALE GENOMIC DNA]</scope>
    <source>
        <strain evidence="2">cv. Niubang</strain>
    </source>
</reference>
<evidence type="ECO:0000313" key="2">
    <source>
        <dbReference type="Proteomes" id="UP001055879"/>
    </source>
</evidence>
<keyword evidence="2" id="KW-1185">Reference proteome</keyword>
<evidence type="ECO:0000313" key="1">
    <source>
        <dbReference type="EMBL" id="KAI3719855.1"/>
    </source>
</evidence>
<dbReference type="EMBL" id="CM042052">
    <property type="protein sequence ID" value="KAI3719855.1"/>
    <property type="molecule type" value="Genomic_DNA"/>
</dbReference>
<name>A0ACB9BCB3_ARCLA</name>